<sequence length="103" mass="11195">MTDCQILDHTVVFSLILSLCLVDNQLGVAIDLDVLCAQLVSGDNLAIMASYFLSLFVALKLHLTALDDVFPVWDVSTIPTPAPRTLLEPSTCRTHSPSPFVPL</sequence>
<protein>
    <submittedName>
        <fullName evidence="1">Uncharacterized protein</fullName>
    </submittedName>
</protein>
<organism evidence="1 2">
    <name type="scientific">Brassica carinata</name>
    <name type="common">Ethiopian mustard</name>
    <name type="synonym">Abyssinian cabbage</name>
    <dbReference type="NCBI Taxonomy" id="52824"/>
    <lineage>
        <taxon>Eukaryota</taxon>
        <taxon>Viridiplantae</taxon>
        <taxon>Streptophyta</taxon>
        <taxon>Embryophyta</taxon>
        <taxon>Tracheophyta</taxon>
        <taxon>Spermatophyta</taxon>
        <taxon>Magnoliopsida</taxon>
        <taxon>eudicotyledons</taxon>
        <taxon>Gunneridae</taxon>
        <taxon>Pentapetalae</taxon>
        <taxon>rosids</taxon>
        <taxon>malvids</taxon>
        <taxon>Brassicales</taxon>
        <taxon>Brassicaceae</taxon>
        <taxon>Brassiceae</taxon>
        <taxon>Brassica</taxon>
    </lineage>
</organism>
<accession>A0A8X7UD43</accession>
<evidence type="ECO:0000313" key="2">
    <source>
        <dbReference type="Proteomes" id="UP000886595"/>
    </source>
</evidence>
<gene>
    <name evidence="1" type="ORF">Bca52824_066166</name>
</gene>
<comment type="caution">
    <text evidence="1">The sequence shown here is derived from an EMBL/GenBank/DDBJ whole genome shotgun (WGS) entry which is preliminary data.</text>
</comment>
<keyword evidence="2" id="KW-1185">Reference proteome</keyword>
<reference evidence="1 2" key="1">
    <citation type="submission" date="2020-02" db="EMBL/GenBank/DDBJ databases">
        <authorList>
            <person name="Ma Q."/>
            <person name="Huang Y."/>
            <person name="Song X."/>
            <person name="Pei D."/>
        </authorList>
    </citation>
    <scope>NUCLEOTIDE SEQUENCE [LARGE SCALE GENOMIC DNA]</scope>
    <source>
        <strain evidence="1">Sxm20200214</strain>
        <tissue evidence="1">Leaf</tissue>
    </source>
</reference>
<evidence type="ECO:0000313" key="1">
    <source>
        <dbReference type="EMBL" id="KAG2271611.1"/>
    </source>
</evidence>
<proteinExistence type="predicted"/>
<dbReference type="EMBL" id="JAAMPC010000013">
    <property type="protein sequence ID" value="KAG2271611.1"/>
    <property type="molecule type" value="Genomic_DNA"/>
</dbReference>
<dbReference type="Proteomes" id="UP000886595">
    <property type="component" value="Unassembled WGS sequence"/>
</dbReference>
<dbReference type="AlphaFoldDB" id="A0A8X7UD43"/>
<name>A0A8X7UD43_BRACI</name>